<accession>A0AC58S081</accession>
<reference evidence="2" key="2">
    <citation type="submission" date="2025-08" db="UniProtKB">
        <authorList>
            <consortium name="RefSeq"/>
        </authorList>
    </citation>
    <scope>IDENTIFICATION</scope>
    <source>
        <tissue evidence="2">Leaf</tissue>
    </source>
</reference>
<dbReference type="Proteomes" id="UP000790787">
    <property type="component" value="Chromosome 1"/>
</dbReference>
<dbReference type="RefSeq" id="XP_075078396.1">
    <property type="nucleotide sequence ID" value="XM_075222295.1"/>
</dbReference>
<sequence>MSNILYASNIKKVWNDFQERFDRSNLTRIYHLWKAIATLRQGIVSSTSYNSKIKDMLDELAHFPSYDYEESRPSVEHLKSQCLLRPVVTVNESYAIVTQEESQRFLGVVDTQETTSILVGRGQDFRPKKPGLICEHCGYKGHLKENCFNIIRYPDDFKNKRKNQPGGEKAYANNVNKASEEGKTTIIQVHEAGQLFTEEQYK</sequence>
<evidence type="ECO:0000313" key="1">
    <source>
        <dbReference type="Proteomes" id="UP000790787"/>
    </source>
</evidence>
<evidence type="ECO:0000313" key="2">
    <source>
        <dbReference type="RefSeq" id="XP_075078396.1"/>
    </source>
</evidence>
<reference evidence="1" key="1">
    <citation type="journal article" date="2014" name="Nat. Commun.">
        <title>The tobacco genome sequence and its comparison with those of tomato and potato.</title>
        <authorList>
            <person name="Sierro N."/>
            <person name="Battey J.N."/>
            <person name="Ouadi S."/>
            <person name="Bakaher N."/>
            <person name="Bovet L."/>
            <person name="Willig A."/>
            <person name="Goepfert S."/>
            <person name="Peitsch M.C."/>
            <person name="Ivanov N.V."/>
        </authorList>
    </citation>
    <scope>NUCLEOTIDE SEQUENCE [LARGE SCALE GENOMIC DNA]</scope>
</reference>
<name>A0AC58S081_TOBAC</name>
<keyword evidence="1" id="KW-1185">Reference proteome</keyword>
<organism evidence="1 2">
    <name type="scientific">Nicotiana tabacum</name>
    <name type="common">Common tobacco</name>
    <dbReference type="NCBI Taxonomy" id="4097"/>
    <lineage>
        <taxon>Eukaryota</taxon>
        <taxon>Viridiplantae</taxon>
        <taxon>Streptophyta</taxon>
        <taxon>Embryophyta</taxon>
        <taxon>Tracheophyta</taxon>
        <taxon>Spermatophyta</taxon>
        <taxon>Magnoliopsida</taxon>
        <taxon>eudicotyledons</taxon>
        <taxon>Gunneridae</taxon>
        <taxon>Pentapetalae</taxon>
        <taxon>asterids</taxon>
        <taxon>lamiids</taxon>
        <taxon>Solanales</taxon>
        <taxon>Solanaceae</taxon>
        <taxon>Nicotianoideae</taxon>
        <taxon>Nicotianeae</taxon>
        <taxon>Nicotiana</taxon>
    </lineage>
</organism>
<proteinExistence type="predicted"/>
<protein>
    <submittedName>
        <fullName evidence="2">Uncharacterized protein LOC142164317</fullName>
    </submittedName>
</protein>
<gene>
    <name evidence="2" type="primary">LOC142164317</name>
</gene>